<dbReference type="GO" id="GO:0046983">
    <property type="term" value="F:protein dimerization activity"/>
    <property type="evidence" value="ECO:0007669"/>
    <property type="project" value="InterPro"/>
</dbReference>
<evidence type="ECO:0000256" key="5">
    <source>
        <dbReference type="ARBA" id="ARBA00022741"/>
    </source>
</evidence>
<dbReference type="GO" id="GO:0016020">
    <property type="term" value="C:membrane"/>
    <property type="evidence" value="ECO:0007669"/>
    <property type="project" value="InterPro"/>
</dbReference>
<keyword evidence="9" id="KW-1133">Transmembrane helix</keyword>
<organism evidence="11 12">
    <name type="scientific">Gaiella occulta</name>
    <dbReference type="NCBI Taxonomy" id="1002870"/>
    <lineage>
        <taxon>Bacteria</taxon>
        <taxon>Bacillati</taxon>
        <taxon>Actinomycetota</taxon>
        <taxon>Thermoleophilia</taxon>
        <taxon>Gaiellales</taxon>
        <taxon>Gaiellaceae</taxon>
        <taxon>Gaiella</taxon>
    </lineage>
</organism>
<dbReference type="InterPro" id="IPR055558">
    <property type="entry name" value="DUF7134"/>
</dbReference>
<dbReference type="Gene3D" id="3.30.565.10">
    <property type="entry name" value="Histidine kinase-like ATPase, C-terminal domain"/>
    <property type="match status" value="1"/>
</dbReference>
<dbReference type="Gene3D" id="1.20.5.1930">
    <property type="match status" value="1"/>
</dbReference>
<dbReference type="OrthoDB" id="227596at2"/>
<evidence type="ECO:0000259" key="10">
    <source>
        <dbReference type="SMART" id="SM00387"/>
    </source>
</evidence>
<dbReference type="EMBL" id="QQZY01000001">
    <property type="protein sequence ID" value="RDI75603.1"/>
    <property type="molecule type" value="Genomic_DNA"/>
</dbReference>
<keyword evidence="8" id="KW-0902">Two-component regulatory system</keyword>
<accession>A0A7M2Z1T2</accession>
<evidence type="ECO:0000256" key="4">
    <source>
        <dbReference type="ARBA" id="ARBA00022679"/>
    </source>
</evidence>
<dbReference type="SMART" id="SM00387">
    <property type="entry name" value="HATPase_c"/>
    <property type="match status" value="1"/>
</dbReference>
<evidence type="ECO:0000256" key="6">
    <source>
        <dbReference type="ARBA" id="ARBA00022777"/>
    </source>
</evidence>
<keyword evidence="4" id="KW-0808">Transferase</keyword>
<keyword evidence="7" id="KW-0067">ATP-binding</keyword>
<proteinExistence type="predicted"/>
<evidence type="ECO:0000256" key="8">
    <source>
        <dbReference type="ARBA" id="ARBA00023012"/>
    </source>
</evidence>
<dbReference type="Proteomes" id="UP000254134">
    <property type="component" value="Unassembled WGS sequence"/>
</dbReference>
<feature type="transmembrane region" description="Helical" evidence="9">
    <location>
        <begin position="71"/>
        <end position="88"/>
    </location>
</feature>
<dbReference type="InterPro" id="IPR036259">
    <property type="entry name" value="MFS_trans_sf"/>
</dbReference>
<evidence type="ECO:0000256" key="9">
    <source>
        <dbReference type="SAM" id="Phobius"/>
    </source>
</evidence>
<keyword evidence="12" id="KW-1185">Reference proteome</keyword>
<comment type="caution">
    <text evidence="11">The sequence shown here is derived from an EMBL/GenBank/DDBJ whole genome shotgun (WGS) entry which is preliminary data.</text>
</comment>
<dbReference type="CDD" id="cd16917">
    <property type="entry name" value="HATPase_UhpB-NarQ-NarX-like"/>
    <property type="match status" value="1"/>
</dbReference>
<dbReference type="Pfam" id="PF07730">
    <property type="entry name" value="HisKA_3"/>
    <property type="match status" value="1"/>
</dbReference>
<dbReference type="Pfam" id="PF02518">
    <property type="entry name" value="HATPase_c"/>
    <property type="match status" value="1"/>
</dbReference>
<feature type="domain" description="Histidine kinase/HSP90-like ATPase" evidence="10">
    <location>
        <begin position="303"/>
        <end position="393"/>
    </location>
</feature>
<evidence type="ECO:0000313" key="12">
    <source>
        <dbReference type="Proteomes" id="UP000254134"/>
    </source>
</evidence>
<sequence length="395" mass="41787">MTLRWSDRKQDVADVTMALAIAVEGQIEAWTAPLYPSSGAGSPHIVGSRPVVAASYLVVALALVVRRRHPAGTLVAMVLAAAVPSLLYGTSQGFAQVLPFTVALYTVGAHRARRTSAWGLALLAGFVAFGQALDPAVHSVGDIIGVLPFVVLLMLLPLVAGMYVRTRRLYVAELQARAVRAEEEREERARAAVVDEKRRIARELHDAVAHSMSVMVVQAEAAEEMLRLDPERARVPVQQIQRVGREGLAEMRRLLGVLRRDESPASAPQPGLARLPELAEEMRAAGLSVELAVAGEPGPLPVGVDISAYRIVQEALTNVLKHAGASHVTVRVAFGDTLVLEVEDDGAGAPARGNGGHGIVGMRERVALYGGTLDVGTSSGGGFGIHATLPVVEPA</sequence>
<evidence type="ECO:0000256" key="3">
    <source>
        <dbReference type="ARBA" id="ARBA00022553"/>
    </source>
</evidence>
<keyword evidence="5" id="KW-0547">Nucleotide-binding</keyword>
<dbReference type="SUPFAM" id="SSF55874">
    <property type="entry name" value="ATPase domain of HSP90 chaperone/DNA topoisomerase II/histidine kinase"/>
    <property type="match status" value="1"/>
</dbReference>
<dbReference type="EC" id="2.7.13.3" evidence="2"/>
<dbReference type="PANTHER" id="PTHR24421">
    <property type="entry name" value="NITRATE/NITRITE SENSOR PROTEIN NARX-RELATED"/>
    <property type="match status" value="1"/>
</dbReference>
<feature type="transmembrane region" description="Helical" evidence="9">
    <location>
        <begin position="44"/>
        <end position="64"/>
    </location>
</feature>
<dbReference type="AlphaFoldDB" id="A0A7M2Z1T2"/>
<dbReference type="SUPFAM" id="SSF103473">
    <property type="entry name" value="MFS general substrate transporter"/>
    <property type="match status" value="1"/>
</dbReference>
<keyword evidence="9" id="KW-0812">Transmembrane</keyword>
<dbReference type="RefSeq" id="WP_114794514.1">
    <property type="nucleotide sequence ID" value="NZ_QQZY01000001.1"/>
</dbReference>
<keyword evidence="3" id="KW-0597">Phosphoprotein</keyword>
<comment type="catalytic activity">
    <reaction evidence="1">
        <text>ATP + protein L-histidine = ADP + protein N-phospho-L-histidine.</text>
        <dbReference type="EC" id="2.7.13.3"/>
    </reaction>
</comment>
<evidence type="ECO:0000313" key="11">
    <source>
        <dbReference type="EMBL" id="RDI75603.1"/>
    </source>
</evidence>
<reference evidence="12" key="2">
    <citation type="journal article" date="2019" name="MicrobiologyOpen">
        <title>High-quality draft genome sequence of Gaiella occulta isolated from a 150 meter deep mineral water borehole and comparison with the genome sequences of other deep-branching lineages of the phylum Actinobacteria.</title>
        <authorList>
            <person name="Severino R."/>
            <person name="Froufe H.J.C."/>
            <person name="Barroso C."/>
            <person name="Albuquerque L."/>
            <person name="Lobo-da-Cunha A."/>
            <person name="da Costa M.S."/>
            <person name="Egas C."/>
        </authorList>
    </citation>
    <scope>NUCLEOTIDE SEQUENCE [LARGE SCALE GENOMIC DNA]</scope>
    <source>
        <strain evidence="12">F2-233</strain>
    </source>
</reference>
<protein>
    <recommendedName>
        <fullName evidence="2">histidine kinase</fullName>
        <ecNumber evidence="2">2.7.13.3</ecNumber>
    </recommendedName>
</protein>
<dbReference type="Pfam" id="PF23539">
    <property type="entry name" value="DUF7134"/>
    <property type="match status" value="1"/>
</dbReference>
<dbReference type="InterPro" id="IPR036890">
    <property type="entry name" value="HATPase_C_sf"/>
</dbReference>
<evidence type="ECO:0000256" key="2">
    <source>
        <dbReference type="ARBA" id="ARBA00012438"/>
    </source>
</evidence>
<evidence type="ECO:0000256" key="7">
    <source>
        <dbReference type="ARBA" id="ARBA00022840"/>
    </source>
</evidence>
<gene>
    <name evidence="11" type="ORF">Gocc_0022</name>
</gene>
<dbReference type="InterPro" id="IPR050482">
    <property type="entry name" value="Sensor_HK_TwoCompSys"/>
</dbReference>
<dbReference type="PANTHER" id="PTHR24421:SF10">
    <property type="entry name" value="NITRATE_NITRITE SENSOR PROTEIN NARQ"/>
    <property type="match status" value="1"/>
</dbReference>
<keyword evidence="6 11" id="KW-0418">Kinase</keyword>
<dbReference type="GO" id="GO:0000155">
    <property type="term" value="F:phosphorelay sensor kinase activity"/>
    <property type="evidence" value="ECO:0007669"/>
    <property type="project" value="InterPro"/>
</dbReference>
<reference evidence="11 12" key="1">
    <citation type="submission" date="2018-07" db="EMBL/GenBank/DDBJ databases">
        <title>High-quality-draft genome sequence of Gaiella occulta.</title>
        <authorList>
            <person name="Severino R."/>
            <person name="Froufe H.J.C."/>
            <person name="Rainey F.A."/>
            <person name="Barroso C."/>
            <person name="Albuquerque L."/>
            <person name="Lobo-Da-Cunha A."/>
            <person name="Da Costa M.S."/>
            <person name="Egas C."/>
        </authorList>
    </citation>
    <scope>NUCLEOTIDE SEQUENCE [LARGE SCALE GENOMIC DNA]</scope>
    <source>
        <strain evidence="11 12">F2-233</strain>
    </source>
</reference>
<feature type="transmembrane region" description="Helical" evidence="9">
    <location>
        <begin position="143"/>
        <end position="164"/>
    </location>
</feature>
<keyword evidence="9" id="KW-0472">Membrane</keyword>
<evidence type="ECO:0000256" key="1">
    <source>
        <dbReference type="ARBA" id="ARBA00000085"/>
    </source>
</evidence>
<dbReference type="InterPro" id="IPR011712">
    <property type="entry name" value="Sig_transdc_His_kin_sub3_dim/P"/>
</dbReference>
<feature type="transmembrane region" description="Helical" evidence="9">
    <location>
        <begin position="94"/>
        <end position="110"/>
    </location>
</feature>
<feature type="transmembrane region" description="Helical" evidence="9">
    <location>
        <begin position="117"/>
        <end position="137"/>
    </location>
</feature>
<name>A0A7M2Z1T2_9ACTN</name>
<dbReference type="GO" id="GO:0005524">
    <property type="term" value="F:ATP binding"/>
    <property type="evidence" value="ECO:0007669"/>
    <property type="project" value="UniProtKB-KW"/>
</dbReference>
<dbReference type="InterPro" id="IPR003594">
    <property type="entry name" value="HATPase_dom"/>
</dbReference>